<gene>
    <name evidence="1" type="ORF">SAMN05216186_10884</name>
</gene>
<sequence length="378" mass="40770">MGAARLKRTAPKARGSVVLYPNRRSEPQHERVVHAALAQRLAALLGMDFRGDFDPTARPPEPVYFVPSDSIVGLDEARRLGIASEQDLFGGVVPHSFMATKAITHPLVRAKAAAPAGWSAAFGRRVERAVFRGFTVFSLDDARTAARRLFADGPIRIKPVRATAGRGQMVVNDVAELEAALDAQCVDELANCGLVLEEHLERMTTFSVGRVRVGELLSSYCGTQRLTVDNQGETVYGGSDLLVVRGDFDALLQLDLPEAARLAVTQAQLYDSAASECFAGLLASRRNYDIGQGVDARGRVRSGVLEQSWRIGGASGAEVAALQAFHGGGQRAVRASTVELYGGRETPPPQADILFDGLDEEVGRITKYITVEAYEHPE</sequence>
<dbReference type="Pfam" id="PF11379">
    <property type="entry name" value="DUF3182"/>
    <property type="match status" value="1"/>
</dbReference>
<evidence type="ECO:0000313" key="2">
    <source>
        <dbReference type="Proteomes" id="UP000198706"/>
    </source>
</evidence>
<keyword evidence="2" id="KW-1185">Reference proteome</keyword>
<reference evidence="1 2" key="1">
    <citation type="submission" date="2016-10" db="EMBL/GenBank/DDBJ databases">
        <authorList>
            <person name="de Groot N.N."/>
        </authorList>
    </citation>
    <scope>NUCLEOTIDE SEQUENCE [LARGE SCALE GENOMIC DNA]</scope>
    <source>
        <strain evidence="1 2">JCM 21544</strain>
    </source>
</reference>
<organism evidence="1 2">
    <name type="scientific">Pseudomonas indica</name>
    <dbReference type="NCBI Taxonomy" id="137658"/>
    <lineage>
        <taxon>Bacteria</taxon>
        <taxon>Pseudomonadati</taxon>
        <taxon>Pseudomonadota</taxon>
        <taxon>Gammaproteobacteria</taxon>
        <taxon>Pseudomonadales</taxon>
        <taxon>Pseudomonadaceae</taxon>
        <taxon>Pseudomonas</taxon>
    </lineage>
</organism>
<dbReference type="SUPFAM" id="SSF56059">
    <property type="entry name" value="Glutathione synthetase ATP-binding domain-like"/>
    <property type="match status" value="1"/>
</dbReference>
<dbReference type="RefSeq" id="WP_084336235.1">
    <property type="nucleotide sequence ID" value="NZ_FNFD01000008.1"/>
</dbReference>
<evidence type="ECO:0000313" key="1">
    <source>
        <dbReference type="EMBL" id="SDK56522.1"/>
    </source>
</evidence>
<proteinExistence type="predicted"/>
<protein>
    <recommendedName>
        <fullName evidence="3">Biotin carboxylase</fullName>
    </recommendedName>
</protein>
<dbReference type="InterPro" id="IPR021519">
    <property type="entry name" value="DUF3182"/>
</dbReference>
<name>A0A1G9CY15_9PSED</name>
<dbReference type="Proteomes" id="UP000198706">
    <property type="component" value="Unassembled WGS sequence"/>
</dbReference>
<evidence type="ECO:0008006" key="3">
    <source>
        <dbReference type="Google" id="ProtNLM"/>
    </source>
</evidence>
<dbReference type="EMBL" id="FNFD01000008">
    <property type="protein sequence ID" value="SDK56522.1"/>
    <property type="molecule type" value="Genomic_DNA"/>
</dbReference>
<dbReference type="AlphaFoldDB" id="A0A1G9CY15"/>
<accession>A0A1G9CY15</accession>
<dbReference type="STRING" id="137658.SAMN05216186_10884"/>